<evidence type="ECO:0000259" key="7">
    <source>
        <dbReference type="Pfam" id="PF00884"/>
    </source>
</evidence>
<dbReference type="RefSeq" id="WP_051214440.1">
    <property type="nucleotide sequence ID" value="NZ_UGVL01000001.1"/>
</dbReference>
<feature type="modified residue" description="3-oxoalanine (Ser)" evidence="5">
    <location>
        <position position="83"/>
    </location>
</feature>
<gene>
    <name evidence="8" type="primary">atsA_7</name>
    <name evidence="8" type="ORF">NCTC11190_02215</name>
</gene>
<evidence type="ECO:0000256" key="4">
    <source>
        <dbReference type="ARBA" id="ARBA00023180"/>
    </source>
</evidence>
<dbReference type="Proteomes" id="UP000255233">
    <property type="component" value="Unassembled WGS sequence"/>
</dbReference>
<dbReference type="Gene3D" id="3.40.720.10">
    <property type="entry name" value="Alkaline Phosphatase, subunit A"/>
    <property type="match status" value="1"/>
</dbReference>
<dbReference type="PANTHER" id="PTHR43108">
    <property type="entry name" value="N-ACETYLGLUCOSAMINE-6-SULFATASE FAMILY MEMBER"/>
    <property type="match status" value="1"/>
</dbReference>
<dbReference type="EMBL" id="UGVL01000001">
    <property type="protein sequence ID" value="SUE34974.1"/>
    <property type="molecule type" value="Genomic_DNA"/>
</dbReference>
<organism evidence="8 9">
    <name type="scientific">Rikenella microfusus</name>
    <dbReference type="NCBI Taxonomy" id="28139"/>
    <lineage>
        <taxon>Bacteria</taxon>
        <taxon>Pseudomonadati</taxon>
        <taxon>Bacteroidota</taxon>
        <taxon>Bacteroidia</taxon>
        <taxon>Bacteroidales</taxon>
        <taxon>Rikenellaceae</taxon>
        <taxon>Rikenella</taxon>
    </lineage>
</organism>
<dbReference type="CDD" id="cd16031">
    <property type="entry name" value="G6S_like"/>
    <property type="match status" value="1"/>
</dbReference>
<evidence type="ECO:0000256" key="6">
    <source>
        <dbReference type="SAM" id="SignalP"/>
    </source>
</evidence>
<keyword evidence="9" id="KW-1185">Reference proteome</keyword>
<dbReference type="InterPro" id="IPR024607">
    <property type="entry name" value="Sulfatase_CS"/>
</dbReference>
<keyword evidence="2 6" id="KW-0732">Signal</keyword>
<keyword evidence="4" id="KW-0325">Glycoprotein</keyword>
<dbReference type="InterPro" id="IPR017850">
    <property type="entry name" value="Alkaline_phosphatase_core_sf"/>
</dbReference>
<feature type="signal peptide" evidence="6">
    <location>
        <begin position="1"/>
        <end position="21"/>
    </location>
</feature>
<dbReference type="OrthoDB" id="9765065at2"/>
<dbReference type="PROSITE" id="PS00149">
    <property type="entry name" value="SULFATASE_2"/>
    <property type="match status" value="1"/>
</dbReference>
<dbReference type="InterPro" id="IPR000917">
    <property type="entry name" value="Sulfatase_N"/>
</dbReference>
<reference evidence="8 9" key="1">
    <citation type="submission" date="2018-06" db="EMBL/GenBank/DDBJ databases">
        <authorList>
            <consortium name="Pathogen Informatics"/>
            <person name="Doyle S."/>
        </authorList>
    </citation>
    <scope>NUCLEOTIDE SEQUENCE [LARGE SCALE GENOMIC DNA]</scope>
    <source>
        <strain evidence="8 9">NCTC11190</strain>
    </source>
</reference>
<evidence type="ECO:0000256" key="3">
    <source>
        <dbReference type="ARBA" id="ARBA00022801"/>
    </source>
</evidence>
<evidence type="ECO:0000256" key="5">
    <source>
        <dbReference type="PIRSR" id="PIRSR600917-52"/>
    </source>
</evidence>
<comment type="PTM">
    <text evidence="5">The conversion to 3-oxoalanine (also known as C-formylglycine, FGly), of a serine or cysteine residue in prokaryotes and of a cysteine residue in eukaryotes, is critical for catalytic activity.</text>
</comment>
<dbReference type="EC" id="3.1.6.1" evidence="8"/>
<evidence type="ECO:0000256" key="1">
    <source>
        <dbReference type="ARBA" id="ARBA00008779"/>
    </source>
</evidence>
<dbReference type="PROSITE" id="PS00523">
    <property type="entry name" value="SULFATASE_1"/>
    <property type="match status" value="1"/>
</dbReference>
<comment type="similarity">
    <text evidence="1">Belongs to the sulfatase family.</text>
</comment>
<sequence>MNGKLLVLPGALCAATGSVFAQQARQAEQKRPNIVYIMSDDHAVQAISAYGHPLSQVAPTPNIDRIAAEGVRFDRAYCGNSVSGPSRATILTGKHSYSNGFKTNADFFDGGQTTLPKVLKENGYATAIIGKWHLKTYPTGFDYWKILDDQGMYYNPDFVVMSGDTVRQKGYVTDIVADESIEWIDKHKDSPFFIMVHNKAPHRNFQPAPRHLTLHEDTFFPYPDNLFDDYEGRKAAQRQEMSIAKDMMPAYDLKLYTRKEGWDPKTDWGPDYRFMDSTEKAAYIASYDAANRAYYDNPPTGDSLTRWKFQRYMRDYFSTIAAVDENVGKILDYLDRTGLAENTIVVYASDQSFYLGEHGWFDKRFMYEESMRMPLVIRYPREIPAGTEAKSSLVQNIDFAPTLLDWCGIGKPAEMQGESFRAIADGGDRAVKPGKNWRKTLYYRYFENPGIHNVMQHAGVHDGRWKLVYFYSNETPVPAEHFFELYDLKNDPHEMRNIYGTPEAGKQTARLMKELKRLASYYNEVLPPCPELENL</sequence>
<keyword evidence="3 8" id="KW-0378">Hydrolase</keyword>
<dbReference type="GO" id="GO:0004065">
    <property type="term" value="F:arylsulfatase activity"/>
    <property type="evidence" value="ECO:0007669"/>
    <property type="project" value="UniProtKB-EC"/>
</dbReference>
<evidence type="ECO:0000313" key="9">
    <source>
        <dbReference type="Proteomes" id="UP000255233"/>
    </source>
</evidence>
<feature type="domain" description="Sulfatase N-terminal" evidence="7">
    <location>
        <begin position="32"/>
        <end position="409"/>
    </location>
</feature>
<feature type="chain" id="PRO_5016772559" evidence="6">
    <location>
        <begin position="22"/>
        <end position="535"/>
    </location>
</feature>
<accession>A0A379MTC0</accession>
<dbReference type="PANTHER" id="PTHR43108:SF6">
    <property type="entry name" value="N-SULPHOGLUCOSAMINE SULPHOHYDROLASE"/>
    <property type="match status" value="1"/>
</dbReference>
<evidence type="ECO:0000256" key="2">
    <source>
        <dbReference type="ARBA" id="ARBA00022729"/>
    </source>
</evidence>
<dbReference type="STRING" id="880526.GCA_000427365_01603"/>
<name>A0A379MTC0_9BACT</name>
<proteinExistence type="inferred from homology"/>
<dbReference type="AlphaFoldDB" id="A0A379MTC0"/>
<dbReference type="SUPFAM" id="SSF53649">
    <property type="entry name" value="Alkaline phosphatase-like"/>
    <property type="match status" value="1"/>
</dbReference>
<evidence type="ECO:0000313" key="8">
    <source>
        <dbReference type="EMBL" id="SUE34974.1"/>
    </source>
</evidence>
<dbReference type="Pfam" id="PF00884">
    <property type="entry name" value="Sulfatase"/>
    <property type="match status" value="1"/>
</dbReference>
<protein>
    <submittedName>
        <fullName evidence="8">Arylsulfatase</fullName>
        <ecNumber evidence="8">3.1.6.1</ecNumber>
    </submittedName>
</protein>